<gene>
    <name evidence="2" type="ORF">HQ945_18660</name>
</gene>
<evidence type="ECO:0000256" key="1">
    <source>
        <dbReference type="SAM" id="Phobius"/>
    </source>
</evidence>
<protein>
    <recommendedName>
        <fullName evidence="4">Adenylate cyclase</fullName>
    </recommendedName>
</protein>
<name>A0A849VTE8_9HYPH</name>
<organism evidence="2 3">
    <name type="scientific">Phyllobacterium pellucidum</name>
    <dbReference type="NCBI Taxonomy" id="2740464"/>
    <lineage>
        <taxon>Bacteria</taxon>
        <taxon>Pseudomonadati</taxon>
        <taxon>Pseudomonadota</taxon>
        <taxon>Alphaproteobacteria</taxon>
        <taxon>Hyphomicrobiales</taxon>
        <taxon>Phyllobacteriaceae</taxon>
        <taxon>Phyllobacterium</taxon>
    </lineage>
</organism>
<proteinExistence type="predicted"/>
<comment type="caution">
    <text evidence="2">The sequence shown here is derived from an EMBL/GenBank/DDBJ whole genome shotgun (WGS) entry which is preliminary data.</text>
</comment>
<evidence type="ECO:0000313" key="2">
    <source>
        <dbReference type="EMBL" id="NTS33278.1"/>
    </source>
</evidence>
<accession>A0A849VTE8</accession>
<dbReference type="Gene3D" id="1.25.40.10">
    <property type="entry name" value="Tetratricopeptide repeat domain"/>
    <property type="match status" value="1"/>
</dbReference>
<evidence type="ECO:0000313" key="3">
    <source>
        <dbReference type="Proteomes" id="UP000550508"/>
    </source>
</evidence>
<keyword evidence="1" id="KW-0812">Transmembrane</keyword>
<dbReference type="AlphaFoldDB" id="A0A849VTE8"/>
<dbReference type="RefSeq" id="WP_174208394.1">
    <property type="nucleotide sequence ID" value="NZ_JABUMX010000005.1"/>
</dbReference>
<dbReference type="EMBL" id="JABUMX010000005">
    <property type="protein sequence ID" value="NTS33278.1"/>
    <property type="molecule type" value="Genomic_DNA"/>
</dbReference>
<dbReference type="Proteomes" id="UP000550508">
    <property type="component" value="Unassembled WGS sequence"/>
</dbReference>
<keyword evidence="1" id="KW-1133">Transmembrane helix</keyword>
<keyword evidence="1" id="KW-0472">Membrane</keyword>
<feature type="transmembrane region" description="Helical" evidence="1">
    <location>
        <begin position="153"/>
        <end position="174"/>
    </location>
</feature>
<reference evidence="2 3" key="1">
    <citation type="submission" date="2020-05" db="EMBL/GenBank/DDBJ databases">
        <authorList>
            <person name="Kim M.K."/>
        </authorList>
    </citation>
    <scope>NUCLEOTIDE SEQUENCE [LARGE SCALE GENOMIC DNA]</scope>
    <source>
        <strain evidence="2 3">BT25</strain>
    </source>
</reference>
<dbReference type="InterPro" id="IPR011990">
    <property type="entry name" value="TPR-like_helical_dom_sf"/>
</dbReference>
<dbReference type="SUPFAM" id="SSF48452">
    <property type="entry name" value="TPR-like"/>
    <property type="match status" value="1"/>
</dbReference>
<evidence type="ECO:0008006" key="4">
    <source>
        <dbReference type="Google" id="ProtNLM"/>
    </source>
</evidence>
<sequence>MSVAADGVPVDKQALPTDADVLAQLDRIRSSAEFDVPERARRFLTYVVEETIAGRGNRIKAYSIAMEVFGRESSFDAQLDPVVRIQAGLIRRGLEHYYLVAGNDDPVVITMPKGGYIPIFSRKDPVTATDSYFKPIHGKNLGRLLERASPGKWSVLVLTAIVIGSVMFAGGYLFRLDPLDLTGGNSIRQAGPDIPKVLVEPIEDLSGTQRSANIAQDLTDEVISQLAKFKEVVVVAGRSSDASSTLFRINDTRPSFALQGRVRIDGEKLRLSTRLMNGADSSIVWTGNYENDLKAEGLVQLQGDIARSVATALAQPYGILFQKDSAQLAQSPPNNIEAYTCTLAYYRYRANLNPQTHTAVQNCLKRAVERYPGYATAWALLSLTYLDEVRFRYRLDSLPAPSLELAASAAKRATELDPQNVRGLQAEMLTYFFRGQVQESLQIGARAYAINPNDTELSGEYGFRLALSGKWDEGCRLIASAVSRNPGPSGYFEAALAVCSYMAGDYVAAEQWSQLSDLGPNPIFHIIRMAILGKLGKREEADIERKWLEQNAPAFLPDIRNVVATRILRPEDQLIFIDGLRKAGLAIPGN</sequence>
<keyword evidence="3" id="KW-1185">Reference proteome</keyword>